<accession>A0A7M7MF68</accession>
<dbReference type="EnsemblMetazoa" id="XM_022816394">
    <property type="protein sequence ID" value="XP_022672129"/>
    <property type="gene ID" value="LOC111254938"/>
</dbReference>
<sequence>MSSRPPPPVIATRVPSSYPLYLTNNRFRRGPLPVTVVGPDGTNVPVASRDTYYSGQHEPFYPTATADHPNAYSGAYSAYNTYSGAYGPPASGNGDYIQSAFPLEVYFPSVLFTQNDRPRARLKSSRSYDHDTRMLEGCGRVVKYSLFVANLVIMLGGMVVFSVGAWTLADRSFMERLLGTDLYVSSAAILIATGCIVTFVSLLGCLGAFKEIKCMLLTFFVILFMLFIVMMVGGILGYVFRNEVDERMYQEMLMSIPIYKNDSVVTKAWDAVQRHFKCCGIPGPIPNEKPYRIWLQNAHFNDRNMQVPDSCCMRSEWLVGCRGSPSERDTYMDNCHTRVRDFVKGHAKIVGGVGIGIACLLVVGMALSCAMFLMIQ</sequence>
<dbReference type="OrthoDB" id="438211at2759"/>
<evidence type="ECO:0000256" key="2">
    <source>
        <dbReference type="ARBA" id="ARBA00022692"/>
    </source>
</evidence>
<dbReference type="AlphaFoldDB" id="A0A7M7MF68"/>
<keyword evidence="3 5" id="KW-1133">Transmembrane helix</keyword>
<evidence type="ECO:0008006" key="8">
    <source>
        <dbReference type="Google" id="ProtNLM"/>
    </source>
</evidence>
<dbReference type="RefSeq" id="XP_022672130.1">
    <property type="nucleotide sequence ID" value="XM_022816395.1"/>
</dbReference>
<dbReference type="Gene3D" id="1.10.1450.10">
    <property type="entry name" value="Tetraspanin"/>
    <property type="match status" value="1"/>
</dbReference>
<name>A0A7M7MF68_VARDE</name>
<dbReference type="GeneID" id="111254938"/>
<dbReference type="InParanoid" id="A0A7M7MF68"/>
<evidence type="ECO:0000256" key="1">
    <source>
        <dbReference type="ARBA" id="ARBA00004141"/>
    </source>
</evidence>
<dbReference type="FunCoup" id="A0A7M7MF68">
    <property type="interactions" value="40"/>
</dbReference>
<protein>
    <recommendedName>
        <fullName evidence="8">Tetraspanin</fullName>
    </recommendedName>
</protein>
<evidence type="ECO:0000256" key="5">
    <source>
        <dbReference type="SAM" id="Phobius"/>
    </source>
</evidence>
<dbReference type="InterPro" id="IPR018499">
    <property type="entry name" value="Tetraspanin/Peripherin"/>
</dbReference>
<evidence type="ECO:0000256" key="4">
    <source>
        <dbReference type="ARBA" id="ARBA00023136"/>
    </source>
</evidence>
<keyword evidence="4 5" id="KW-0472">Membrane</keyword>
<dbReference type="EnsemblMetazoa" id="XM_022816395">
    <property type="protein sequence ID" value="XP_022672130"/>
    <property type="gene ID" value="LOC111254938"/>
</dbReference>
<organism evidence="6 7">
    <name type="scientific">Varroa destructor</name>
    <name type="common">Honeybee mite</name>
    <dbReference type="NCBI Taxonomy" id="109461"/>
    <lineage>
        <taxon>Eukaryota</taxon>
        <taxon>Metazoa</taxon>
        <taxon>Ecdysozoa</taxon>
        <taxon>Arthropoda</taxon>
        <taxon>Chelicerata</taxon>
        <taxon>Arachnida</taxon>
        <taxon>Acari</taxon>
        <taxon>Parasitiformes</taxon>
        <taxon>Mesostigmata</taxon>
        <taxon>Gamasina</taxon>
        <taxon>Dermanyssoidea</taxon>
        <taxon>Varroidae</taxon>
        <taxon>Varroa</taxon>
    </lineage>
</organism>
<dbReference type="GO" id="GO:0005886">
    <property type="term" value="C:plasma membrane"/>
    <property type="evidence" value="ECO:0007669"/>
    <property type="project" value="TreeGrafter"/>
</dbReference>
<reference evidence="6" key="1">
    <citation type="submission" date="2021-01" db="UniProtKB">
        <authorList>
            <consortium name="EnsemblMetazoa"/>
        </authorList>
    </citation>
    <scope>IDENTIFICATION</scope>
</reference>
<keyword evidence="2 5" id="KW-0812">Transmembrane</keyword>
<dbReference type="InterPro" id="IPR008952">
    <property type="entry name" value="Tetraspanin_EC2_sf"/>
</dbReference>
<evidence type="ECO:0000256" key="3">
    <source>
        <dbReference type="ARBA" id="ARBA00022989"/>
    </source>
</evidence>
<proteinExistence type="predicted"/>
<dbReference type="PRINTS" id="PR00259">
    <property type="entry name" value="TMFOUR"/>
</dbReference>
<dbReference type="RefSeq" id="XP_022672129.1">
    <property type="nucleotide sequence ID" value="XM_022816394.1"/>
</dbReference>
<dbReference type="PANTHER" id="PTHR19282">
    <property type="entry name" value="TETRASPANIN"/>
    <property type="match status" value="1"/>
</dbReference>
<dbReference type="OMA" id="FHCCGIE"/>
<dbReference type="EnsemblMetazoa" id="XM_022816396">
    <property type="protein sequence ID" value="XP_022672131"/>
    <property type="gene ID" value="LOC111254938"/>
</dbReference>
<evidence type="ECO:0000313" key="7">
    <source>
        <dbReference type="Proteomes" id="UP000594260"/>
    </source>
</evidence>
<evidence type="ECO:0000313" key="6">
    <source>
        <dbReference type="EnsemblMetazoa" id="XP_022672131"/>
    </source>
</evidence>
<dbReference type="RefSeq" id="XP_022672131.1">
    <property type="nucleotide sequence ID" value="XM_022816396.1"/>
</dbReference>
<dbReference type="SUPFAM" id="SSF48652">
    <property type="entry name" value="Tetraspanin"/>
    <property type="match status" value="1"/>
</dbReference>
<dbReference type="KEGG" id="vde:111254938"/>
<feature type="transmembrane region" description="Helical" evidence="5">
    <location>
        <begin position="187"/>
        <end position="209"/>
    </location>
</feature>
<dbReference type="Pfam" id="PF00335">
    <property type="entry name" value="Tetraspanin"/>
    <property type="match status" value="1"/>
</dbReference>
<feature type="transmembrane region" description="Helical" evidence="5">
    <location>
        <begin position="144"/>
        <end position="167"/>
    </location>
</feature>
<feature type="transmembrane region" description="Helical" evidence="5">
    <location>
        <begin position="349"/>
        <end position="375"/>
    </location>
</feature>
<keyword evidence="7" id="KW-1185">Reference proteome</keyword>
<dbReference type="Proteomes" id="UP000594260">
    <property type="component" value="Unplaced"/>
</dbReference>
<feature type="transmembrane region" description="Helical" evidence="5">
    <location>
        <begin position="216"/>
        <end position="240"/>
    </location>
</feature>
<comment type="subcellular location">
    <subcellularLocation>
        <location evidence="1">Membrane</location>
        <topology evidence="1">Multi-pass membrane protein</topology>
    </subcellularLocation>
</comment>
<dbReference type="PANTHER" id="PTHR19282:SF527">
    <property type="entry name" value="TETRASPANIN"/>
    <property type="match status" value="1"/>
</dbReference>